<feature type="region of interest" description="Disordered" evidence="5">
    <location>
        <begin position="430"/>
        <end position="455"/>
    </location>
</feature>
<dbReference type="InterPro" id="IPR042420">
    <property type="entry name" value="RAI14/UACA"/>
</dbReference>
<dbReference type="InParanoid" id="H3DDD0"/>
<dbReference type="Pfam" id="PF12796">
    <property type="entry name" value="Ank_2"/>
    <property type="match status" value="1"/>
</dbReference>
<feature type="repeat" description="ANK" evidence="3">
    <location>
        <begin position="1"/>
        <end position="33"/>
    </location>
</feature>
<sequence length="585" mass="63631">DGSTPLILAAQMSRAELCAFLLGRGANANIQDNEDGRSALMLACESDSIETVQVLLRGGAGTQLVDALGHKAADYSATAGNQRILQMLQHGPPPASGPSAALSGKPGKSPKAEDEEVFEEIRRLRLERGRLLQKIKALEQQQQSALSALKELSQLKQRLMEAEAERDQLLEELKGGHGIGSSESEDVDEMFDFSEKLLSKQSRACPAEVVSTSNGAPDSAQPSPAPADPGPDAELRKQIEELTSQNSELALKVQMLEMFEKDDTDMQASSSDFVPIAQYETLRREYEELQSCSNEKSQQGVADAESVEALKEKLQGLKEQLAFSQTELKELREQMRLGVLSVECGLGSGTVEEGPSPEAQQLKLRVTQLEEELAQRCGDSDTVKQLTKKVEELQVALAGKHEKQNDSGGDDTETVKFLRGRVAELEAALAQNRPSGTEGESRGGQKAQRCTAGPGETQTCSSCFRAAGSDAAGAPGGEGPQRERGVQREALFNKSERQVAESQLATVQQQLAELQAKSSHIQELHKDIQESQGLVKEKDRKDWEKKHKQVVTIYRSHLLAAVQGRMDAEVQGLLLQILRMSQQGQ</sequence>
<evidence type="ECO:0000256" key="2">
    <source>
        <dbReference type="ARBA" id="ARBA00023054"/>
    </source>
</evidence>
<reference evidence="7" key="1">
    <citation type="journal article" date="2004" name="Nature">
        <title>Genome duplication in the teleost fish Tetraodon nigroviridis reveals the early vertebrate proto-karyotype.</title>
        <authorList>
            <person name="Jaillon O."/>
            <person name="Aury J.-M."/>
            <person name="Brunet F."/>
            <person name="Petit J.-L."/>
            <person name="Stange-Thomann N."/>
            <person name="Mauceli E."/>
            <person name="Bouneau L."/>
            <person name="Fischer C."/>
            <person name="Ozouf-Costaz C."/>
            <person name="Bernot A."/>
            <person name="Nicaud S."/>
            <person name="Jaffe D."/>
            <person name="Fisher S."/>
            <person name="Lutfalla G."/>
            <person name="Dossat C."/>
            <person name="Segurens B."/>
            <person name="Dasilva C."/>
            <person name="Salanoubat M."/>
            <person name="Levy M."/>
            <person name="Boudet N."/>
            <person name="Castellano S."/>
            <person name="Anthouard V."/>
            <person name="Jubin C."/>
            <person name="Castelli V."/>
            <person name="Katinka M."/>
            <person name="Vacherie B."/>
            <person name="Biemont C."/>
            <person name="Skalli Z."/>
            <person name="Cattolico L."/>
            <person name="Poulain J."/>
            <person name="De Berardinis V."/>
            <person name="Cruaud C."/>
            <person name="Duprat S."/>
            <person name="Brottier P."/>
            <person name="Coutanceau J.-P."/>
            <person name="Gouzy J."/>
            <person name="Parra G."/>
            <person name="Lardier G."/>
            <person name="Chapple C."/>
            <person name="McKernan K.J."/>
            <person name="McEwan P."/>
            <person name="Bosak S."/>
            <person name="Kellis M."/>
            <person name="Volff J.-N."/>
            <person name="Guigo R."/>
            <person name="Zody M.C."/>
            <person name="Mesirov J."/>
            <person name="Lindblad-Toh K."/>
            <person name="Birren B."/>
            <person name="Nusbaum C."/>
            <person name="Kahn D."/>
            <person name="Robinson-Rechavi M."/>
            <person name="Laudet V."/>
            <person name="Schachter V."/>
            <person name="Quetier F."/>
            <person name="Saurin W."/>
            <person name="Scarpelli C."/>
            <person name="Wincker P."/>
            <person name="Lander E.S."/>
            <person name="Weissenbach J."/>
            <person name="Roest Crollius H."/>
        </authorList>
    </citation>
    <scope>NUCLEOTIDE SEQUENCE [LARGE SCALE GENOMIC DNA]</scope>
</reference>
<dbReference type="Ensembl" id="ENSTNIT00000018749.1">
    <property type="protein sequence ID" value="ENSTNIP00000018523.1"/>
    <property type="gene ID" value="ENSTNIG00000015452.1"/>
</dbReference>
<dbReference type="SMART" id="SM00248">
    <property type="entry name" value="ANK"/>
    <property type="match status" value="2"/>
</dbReference>
<keyword evidence="3" id="KW-0040">ANK repeat</keyword>
<dbReference type="InterPro" id="IPR002110">
    <property type="entry name" value="Ankyrin_rpt"/>
</dbReference>
<feature type="coiled-coil region" evidence="4">
    <location>
        <begin position="279"/>
        <end position="334"/>
    </location>
</feature>
<dbReference type="SUPFAM" id="SSF48403">
    <property type="entry name" value="Ankyrin repeat"/>
    <property type="match status" value="1"/>
</dbReference>
<evidence type="ECO:0000256" key="4">
    <source>
        <dbReference type="SAM" id="Coils"/>
    </source>
</evidence>
<organism evidence="6 7">
    <name type="scientific">Tetraodon nigroviridis</name>
    <name type="common">Spotted green pufferfish</name>
    <name type="synonym">Chelonodon nigroviridis</name>
    <dbReference type="NCBI Taxonomy" id="99883"/>
    <lineage>
        <taxon>Eukaryota</taxon>
        <taxon>Metazoa</taxon>
        <taxon>Chordata</taxon>
        <taxon>Craniata</taxon>
        <taxon>Vertebrata</taxon>
        <taxon>Euteleostomi</taxon>
        <taxon>Actinopterygii</taxon>
        <taxon>Neopterygii</taxon>
        <taxon>Teleostei</taxon>
        <taxon>Neoteleostei</taxon>
        <taxon>Acanthomorphata</taxon>
        <taxon>Eupercaria</taxon>
        <taxon>Tetraodontiformes</taxon>
        <taxon>Tetradontoidea</taxon>
        <taxon>Tetraodontidae</taxon>
        <taxon>Tetraodon</taxon>
    </lineage>
</organism>
<reference evidence="6" key="2">
    <citation type="submission" date="2025-08" db="UniProtKB">
        <authorList>
            <consortium name="Ensembl"/>
        </authorList>
    </citation>
    <scope>IDENTIFICATION</scope>
</reference>
<accession>H3DDD0</accession>
<dbReference type="GeneTree" id="ENSGT00940000159237"/>
<dbReference type="PANTHER" id="PTHR24129:SF0">
    <property type="entry name" value="ANKYCORBIN"/>
    <property type="match status" value="1"/>
</dbReference>
<proteinExistence type="predicted"/>
<dbReference type="PROSITE" id="PS50088">
    <property type="entry name" value="ANK_REPEAT"/>
    <property type="match status" value="2"/>
</dbReference>
<reference evidence="6" key="3">
    <citation type="submission" date="2025-09" db="UniProtKB">
        <authorList>
            <consortium name="Ensembl"/>
        </authorList>
    </citation>
    <scope>IDENTIFICATION</scope>
</reference>
<feature type="repeat" description="ANK" evidence="3">
    <location>
        <begin position="35"/>
        <end position="67"/>
    </location>
</feature>
<feature type="region of interest" description="Disordered" evidence="5">
    <location>
        <begin position="88"/>
        <end position="115"/>
    </location>
</feature>
<dbReference type="GO" id="GO:0003779">
    <property type="term" value="F:actin binding"/>
    <property type="evidence" value="ECO:0007669"/>
    <property type="project" value="InterPro"/>
</dbReference>
<dbReference type="OMA" id="TLECRRM"/>
<dbReference type="Gene3D" id="1.25.40.20">
    <property type="entry name" value="Ankyrin repeat-containing domain"/>
    <property type="match status" value="1"/>
</dbReference>
<feature type="coiled-coil region" evidence="4">
    <location>
        <begin position="497"/>
        <end position="541"/>
    </location>
</feature>
<name>H3DDD0_TETNG</name>
<dbReference type="PROSITE" id="PS50297">
    <property type="entry name" value="ANK_REP_REGION"/>
    <property type="match status" value="2"/>
</dbReference>
<keyword evidence="1" id="KW-0677">Repeat</keyword>
<evidence type="ECO:0000313" key="7">
    <source>
        <dbReference type="Proteomes" id="UP000007303"/>
    </source>
</evidence>
<evidence type="ECO:0000313" key="6">
    <source>
        <dbReference type="Ensembl" id="ENSTNIP00000018523.1"/>
    </source>
</evidence>
<feature type="compositionally biased region" description="Low complexity" evidence="5">
    <location>
        <begin position="97"/>
        <end position="107"/>
    </location>
</feature>
<dbReference type="STRING" id="99883.ENSTNIP00000018523"/>
<dbReference type="AlphaFoldDB" id="H3DDD0"/>
<keyword evidence="2 4" id="KW-0175">Coiled coil</keyword>
<dbReference type="HOGENOM" id="CLU_507695_0_0_1"/>
<evidence type="ECO:0000256" key="1">
    <source>
        <dbReference type="ARBA" id="ARBA00022737"/>
    </source>
</evidence>
<feature type="coiled-coil region" evidence="4">
    <location>
        <begin position="121"/>
        <end position="172"/>
    </location>
</feature>
<evidence type="ECO:0000256" key="5">
    <source>
        <dbReference type="SAM" id="MobiDB-lite"/>
    </source>
</evidence>
<protein>
    <submittedName>
        <fullName evidence="6">Ankyrin repeat domain 24</fullName>
    </submittedName>
</protein>
<dbReference type="InterPro" id="IPR036770">
    <property type="entry name" value="Ankyrin_rpt-contain_sf"/>
</dbReference>
<feature type="region of interest" description="Disordered" evidence="5">
    <location>
        <begin position="204"/>
        <end position="241"/>
    </location>
</feature>
<dbReference type="Gene3D" id="1.20.58.60">
    <property type="match status" value="1"/>
</dbReference>
<dbReference type="PANTHER" id="PTHR24129">
    <property type="entry name" value="ANKYCORBIN"/>
    <property type="match status" value="1"/>
</dbReference>
<evidence type="ECO:0000256" key="3">
    <source>
        <dbReference type="PROSITE-ProRule" id="PRU00023"/>
    </source>
</evidence>
<keyword evidence="7" id="KW-1185">Reference proteome</keyword>
<dbReference type="Proteomes" id="UP000007303">
    <property type="component" value="Unassembled WGS sequence"/>
</dbReference>